<dbReference type="AlphaFoldDB" id="A0A8E2EXJ1"/>
<dbReference type="EMBL" id="KV749993">
    <property type="protein sequence ID" value="OCL06714.1"/>
    <property type="molecule type" value="Genomic_DNA"/>
</dbReference>
<dbReference type="OrthoDB" id="5986190at2759"/>
<accession>A0A8E2EXJ1</accession>
<evidence type="ECO:0000313" key="2">
    <source>
        <dbReference type="Proteomes" id="UP000250140"/>
    </source>
</evidence>
<dbReference type="InterPro" id="IPR011990">
    <property type="entry name" value="TPR-like_helical_dom_sf"/>
</dbReference>
<reference evidence="1 2" key="1">
    <citation type="journal article" date="2016" name="Nat. Commun.">
        <title>Ectomycorrhizal ecology is imprinted in the genome of the dominant symbiotic fungus Cenococcum geophilum.</title>
        <authorList>
            <consortium name="DOE Joint Genome Institute"/>
            <person name="Peter M."/>
            <person name="Kohler A."/>
            <person name="Ohm R.A."/>
            <person name="Kuo A."/>
            <person name="Krutzmann J."/>
            <person name="Morin E."/>
            <person name="Arend M."/>
            <person name="Barry K.W."/>
            <person name="Binder M."/>
            <person name="Choi C."/>
            <person name="Clum A."/>
            <person name="Copeland A."/>
            <person name="Grisel N."/>
            <person name="Haridas S."/>
            <person name="Kipfer T."/>
            <person name="LaButti K."/>
            <person name="Lindquist E."/>
            <person name="Lipzen A."/>
            <person name="Maire R."/>
            <person name="Meier B."/>
            <person name="Mihaltcheva S."/>
            <person name="Molinier V."/>
            <person name="Murat C."/>
            <person name="Poggeler S."/>
            <person name="Quandt C.A."/>
            <person name="Sperisen C."/>
            <person name="Tritt A."/>
            <person name="Tisserant E."/>
            <person name="Crous P.W."/>
            <person name="Henrissat B."/>
            <person name="Nehls U."/>
            <person name="Egli S."/>
            <person name="Spatafora J.W."/>
            <person name="Grigoriev I.V."/>
            <person name="Martin F.M."/>
        </authorList>
    </citation>
    <scope>NUCLEOTIDE SEQUENCE [LARGE SCALE GENOMIC DNA]</scope>
    <source>
        <strain evidence="1 2">CBS 207.34</strain>
    </source>
</reference>
<protein>
    <submittedName>
        <fullName evidence="1">Uncharacterized protein</fullName>
    </submittedName>
</protein>
<sequence length="79" mass="8999">NEAEKLKLQVIETRKKRLGADHPSTLTSMADLASTYESASSFGVLFYQGRSWESSLKEGKHNLSPVYKKIVRRKVRCEL</sequence>
<organism evidence="1 2">
    <name type="scientific">Glonium stellatum</name>
    <dbReference type="NCBI Taxonomy" id="574774"/>
    <lineage>
        <taxon>Eukaryota</taxon>
        <taxon>Fungi</taxon>
        <taxon>Dikarya</taxon>
        <taxon>Ascomycota</taxon>
        <taxon>Pezizomycotina</taxon>
        <taxon>Dothideomycetes</taxon>
        <taxon>Pleosporomycetidae</taxon>
        <taxon>Gloniales</taxon>
        <taxon>Gloniaceae</taxon>
        <taxon>Glonium</taxon>
    </lineage>
</organism>
<dbReference type="Proteomes" id="UP000250140">
    <property type="component" value="Unassembled WGS sequence"/>
</dbReference>
<feature type="non-terminal residue" evidence="1">
    <location>
        <position position="1"/>
    </location>
</feature>
<dbReference type="Gene3D" id="1.25.40.10">
    <property type="entry name" value="Tetratricopeptide repeat domain"/>
    <property type="match status" value="1"/>
</dbReference>
<keyword evidence="2" id="KW-1185">Reference proteome</keyword>
<gene>
    <name evidence="1" type="ORF">AOQ84DRAFT_296474</name>
</gene>
<evidence type="ECO:0000313" key="1">
    <source>
        <dbReference type="EMBL" id="OCL06714.1"/>
    </source>
</evidence>
<proteinExistence type="predicted"/>
<name>A0A8E2EXJ1_9PEZI</name>